<dbReference type="NCBIfam" id="TIGR02917">
    <property type="entry name" value="PEP_TPR_lipo"/>
    <property type="match status" value="1"/>
</dbReference>
<keyword evidence="2" id="KW-0732">Signal</keyword>
<gene>
    <name evidence="3" type="primary">prsT</name>
    <name evidence="3" type="ORF">FHI69_00470</name>
</gene>
<feature type="repeat" description="TPR" evidence="1">
    <location>
        <begin position="372"/>
        <end position="405"/>
    </location>
</feature>
<name>A0A5C4NUT5_9BURK</name>
<reference evidence="3 4" key="1">
    <citation type="submission" date="2019-06" db="EMBL/GenBank/DDBJ databases">
        <title>Genome sequence of Janthinobacterium lividum UCD_MED1.</title>
        <authorList>
            <person name="De Leon M.E."/>
            <person name="Jospin G."/>
        </authorList>
    </citation>
    <scope>NUCLEOTIDE SEQUENCE [LARGE SCALE GENOMIC DNA]</scope>
    <source>
        <strain evidence="3 4">UCD_MED1</strain>
    </source>
</reference>
<comment type="caution">
    <text evidence="3">The sequence shown here is derived from an EMBL/GenBank/DDBJ whole genome shotgun (WGS) entry which is preliminary data.</text>
</comment>
<dbReference type="Pfam" id="PF13428">
    <property type="entry name" value="TPR_14"/>
    <property type="match status" value="1"/>
</dbReference>
<evidence type="ECO:0000313" key="3">
    <source>
        <dbReference type="EMBL" id="TNC77812.1"/>
    </source>
</evidence>
<keyword evidence="1" id="KW-0802">TPR repeat</keyword>
<dbReference type="InterPro" id="IPR014266">
    <property type="entry name" value="PEP-CTERM_TPR_PrsT"/>
</dbReference>
<feature type="repeat" description="TPR" evidence="1">
    <location>
        <begin position="475"/>
        <end position="508"/>
    </location>
</feature>
<proteinExistence type="predicted"/>
<dbReference type="EMBL" id="VDGE01000001">
    <property type="protein sequence ID" value="TNC77812.1"/>
    <property type="molecule type" value="Genomic_DNA"/>
</dbReference>
<dbReference type="SUPFAM" id="SSF48452">
    <property type="entry name" value="TPR-like"/>
    <property type="match status" value="4"/>
</dbReference>
<evidence type="ECO:0000313" key="4">
    <source>
        <dbReference type="Proteomes" id="UP000305681"/>
    </source>
</evidence>
<feature type="signal peptide" evidence="2">
    <location>
        <begin position="1"/>
        <end position="30"/>
    </location>
</feature>
<evidence type="ECO:0000256" key="1">
    <source>
        <dbReference type="PROSITE-ProRule" id="PRU00339"/>
    </source>
</evidence>
<dbReference type="Pfam" id="PF13181">
    <property type="entry name" value="TPR_8"/>
    <property type="match status" value="1"/>
</dbReference>
<dbReference type="PANTHER" id="PTHR12558:SF13">
    <property type="entry name" value="CELL DIVISION CYCLE PROTEIN 27 HOMOLOG"/>
    <property type="match status" value="1"/>
</dbReference>
<accession>A0A5C4NUT5</accession>
<dbReference type="PROSITE" id="PS50005">
    <property type="entry name" value="TPR"/>
    <property type="match status" value="5"/>
</dbReference>
<dbReference type="Proteomes" id="UP000305681">
    <property type="component" value="Unassembled WGS sequence"/>
</dbReference>
<dbReference type="InterPro" id="IPR019734">
    <property type="entry name" value="TPR_rpt"/>
</dbReference>
<feature type="repeat" description="TPR" evidence="1">
    <location>
        <begin position="847"/>
        <end position="880"/>
    </location>
</feature>
<dbReference type="RefSeq" id="WP_139088928.1">
    <property type="nucleotide sequence ID" value="NZ_VDGE01000001.1"/>
</dbReference>
<dbReference type="Pfam" id="PF13432">
    <property type="entry name" value="TPR_16"/>
    <property type="match status" value="2"/>
</dbReference>
<dbReference type="Pfam" id="PF14559">
    <property type="entry name" value="TPR_19"/>
    <property type="match status" value="4"/>
</dbReference>
<dbReference type="PROSITE" id="PS51257">
    <property type="entry name" value="PROKAR_LIPOPROTEIN"/>
    <property type="match status" value="1"/>
</dbReference>
<dbReference type="SMART" id="SM00028">
    <property type="entry name" value="TPR"/>
    <property type="match status" value="19"/>
</dbReference>
<dbReference type="InterPro" id="IPR011990">
    <property type="entry name" value="TPR-like_helical_dom_sf"/>
</dbReference>
<feature type="repeat" description="TPR" evidence="1">
    <location>
        <begin position="134"/>
        <end position="167"/>
    </location>
</feature>
<dbReference type="AlphaFoldDB" id="A0A5C4NUT5"/>
<feature type="repeat" description="TPR" evidence="1">
    <location>
        <begin position="509"/>
        <end position="542"/>
    </location>
</feature>
<dbReference type="Gene3D" id="1.25.40.10">
    <property type="entry name" value="Tetratricopeptide repeat domain"/>
    <property type="match status" value="6"/>
</dbReference>
<sequence length="927" mass="100465">MARSLPRPFPGLPAAALCCTLLLPLLTACHGTQSSASLLADAQQYRQKGEARAAIIQLKNLLQKEPDNAAARLLLGSIYIDTGEALSAEKELRKAKSLGLAPQQVMPLLGKAWLMLGQFDKVLAEIADDAAQPASVLALRGDALLALGRQDEAHALYSRLLEAHPDQVEALLGLARLSALDHQVPAAELLLAQALKSAPANLDALRLQGDLLRLQGKNGPARLAYMQILKIKPDNTQAHIDLANLDIVENRYAEASAQLATARKTAPNSLGLLQAQALLDFRQGKNKAALQALQLVLKAAPDHMPSILLAGAVQLALGSPPQAENYLRRFLAVYPRHLYAVKMMASIELMRGKTDAAIDLLQPMLAAFPEDVELLSLAGEAHLRARQYDKATAYFEQASTLAPDTARLHAALGISRLGMGENSRAINELERASMLDKSTPQAGTMLVMTLLRNKQNDKALASVKMMEDQQKGTNPLLLNLKGGVYLALRDLPAARASFEQALSMDPVYLPALNNLAQIDLAEKKPEQAKQRFEKALAKAPKNADLCAALAKLAASQGKTEEARRWLERGHRDNPDAVAPALLLSNFYLKTGAPDKALELARTLQTGHPGDADALALRAQVEYSAGLAPAALDSYNKLASIQTTSAPLQMRIASLHLALDDHQNALQAVKRAQVIDPTLLEARVVEVALLLNLNRQREALAVARQVQEQQPKLAAGYKLEGDVLMEQKLPQQAVKLYQHAFGISPIGPLQVQLYRALQASGQEREADARMATWLKEHPEDLPTRTYLAGTRLAAKQYRAAIEHFQYVVAKDTENVVALNDLAWAYQQEKDPRAQATAEQALKLAPGNPAVLDTLGWIVLQRGDVKRATALLRKAADLAPKSPEVQYHLGAALAKSGDKGGARKQLEQLLAANKDFPQRAEAQALLTQL</sequence>
<dbReference type="PANTHER" id="PTHR12558">
    <property type="entry name" value="CELL DIVISION CYCLE 16,23,27"/>
    <property type="match status" value="1"/>
</dbReference>
<evidence type="ECO:0000256" key="2">
    <source>
        <dbReference type="SAM" id="SignalP"/>
    </source>
</evidence>
<organism evidence="3 4">
    <name type="scientific">Janthinobacterium lividum</name>
    <dbReference type="NCBI Taxonomy" id="29581"/>
    <lineage>
        <taxon>Bacteria</taxon>
        <taxon>Pseudomonadati</taxon>
        <taxon>Pseudomonadota</taxon>
        <taxon>Betaproteobacteria</taxon>
        <taxon>Burkholderiales</taxon>
        <taxon>Oxalobacteraceae</taxon>
        <taxon>Janthinobacterium</taxon>
    </lineage>
</organism>
<protein>
    <submittedName>
        <fullName evidence="3">PEP-CTERM system TPR-repeat protein PrsT</fullName>
    </submittedName>
</protein>
<feature type="chain" id="PRO_5023066828" evidence="2">
    <location>
        <begin position="31"/>
        <end position="927"/>
    </location>
</feature>